<accession>A0A0G0Z6N7</accession>
<proteinExistence type="predicted"/>
<reference evidence="1 2" key="1">
    <citation type="journal article" date="2015" name="Nature">
        <title>rRNA introns, odd ribosomes, and small enigmatic genomes across a large radiation of phyla.</title>
        <authorList>
            <person name="Brown C.T."/>
            <person name="Hug L.A."/>
            <person name="Thomas B.C."/>
            <person name="Sharon I."/>
            <person name="Castelle C.J."/>
            <person name="Singh A."/>
            <person name="Wilkins M.J."/>
            <person name="Williams K.H."/>
            <person name="Banfield J.F."/>
        </authorList>
    </citation>
    <scope>NUCLEOTIDE SEQUENCE [LARGE SCALE GENOMIC DNA]</scope>
</reference>
<name>A0A0G0Z6N7_9BACT</name>
<organism evidence="1 2">
    <name type="scientific">candidate division CPR1 bacterium GW2011_GWA2_42_17</name>
    <dbReference type="NCBI Taxonomy" id="1618341"/>
    <lineage>
        <taxon>Bacteria</taxon>
        <taxon>candidate division CPR1</taxon>
    </lineage>
</organism>
<evidence type="ECO:0000313" key="1">
    <source>
        <dbReference type="EMBL" id="KKS44319.1"/>
    </source>
</evidence>
<comment type="caution">
    <text evidence="1">The sequence shown here is derived from an EMBL/GenBank/DDBJ whole genome shotgun (WGS) entry which is preliminary data.</text>
</comment>
<dbReference type="AlphaFoldDB" id="A0A0G0Z6N7"/>
<dbReference type="Proteomes" id="UP000034875">
    <property type="component" value="Unassembled WGS sequence"/>
</dbReference>
<protein>
    <submittedName>
        <fullName evidence="1">Uncharacterized protein</fullName>
    </submittedName>
</protein>
<sequence>MTDERWHELLVRIEKMFEILENDSEDIKDDDMPFGCVEWVVFEGKVGRIRLERTVTSRVIDKKVLHSHRGGSAMVQKVYSQTERVSELRAYRWNDRQETWDEMNTEDFV</sequence>
<evidence type="ECO:0000313" key="2">
    <source>
        <dbReference type="Proteomes" id="UP000034875"/>
    </source>
</evidence>
<dbReference type="EMBL" id="LCCZ01000007">
    <property type="protein sequence ID" value="KKS44319.1"/>
    <property type="molecule type" value="Genomic_DNA"/>
</dbReference>
<gene>
    <name evidence="1" type="ORF">UV05_C0007G0009</name>
</gene>